<dbReference type="KEGG" id="coh:EAV92_10660"/>
<keyword evidence="2" id="KW-1185">Reference proteome</keyword>
<name>A0A3G3JXJ8_9BACL</name>
<sequence>MELSGQRACVVFNRLSVNNIENSSGIFIGVNHAIGWSTSSKTNYGFGHLSDAAVTNVINYLNDSDFVDANMQDVRNVSLTETPNVLQQSAVDFHSIHANALNNGSAIDLGDNKQLGWRNSHKVNYAQGKNLGSNQLTQFANFTMDNDVIDAPMRTEGSIADTSGWVKNIRITQDTEEP</sequence>
<accession>A0A3G3JXJ8</accession>
<dbReference type="RefSeq" id="WP_123041065.1">
    <property type="nucleotide sequence ID" value="NZ_CP033433.1"/>
</dbReference>
<reference evidence="1 2" key="1">
    <citation type="submission" date="2018-10" db="EMBL/GenBank/DDBJ databases">
        <title>Genome Sequence of Cohnella sp.</title>
        <authorList>
            <person name="Srinivasan S."/>
            <person name="Kim M.K."/>
        </authorList>
    </citation>
    <scope>NUCLEOTIDE SEQUENCE [LARGE SCALE GENOMIC DNA]</scope>
    <source>
        <strain evidence="1 2">18JY8-7</strain>
    </source>
</reference>
<evidence type="ECO:0000313" key="2">
    <source>
        <dbReference type="Proteomes" id="UP000269097"/>
    </source>
</evidence>
<proteinExistence type="predicted"/>
<dbReference type="EMBL" id="CP033433">
    <property type="protein sequence ID" value="AYQ72983.1"/>
    <property type="molecule type" value="Genomic_DNA"/>
</dbReference>
<protein>
    <submittedName>
        <fullName evidence="1">Uncharacterized protein</fullName>
    </submittedName>
</protein>
<dbReference type="AlphaFoldDB" id="A0A3G3JXJ8"/>
<organism evidence="1 2">
    <name type="scientific">Cohnella candidum</name>
    <dbReference type="NCBI Taxonomy" id="2674991"/>
    <lineage>
        <taxon>Bacteria</taxon>
        <taxon>Bacillati</taxon>
        <taxon>Bacillota</taxon>
        <taxon>Bacilli</taxon>
        <taxon>Bacillales</taxon>
        <taxon>Paenibacillaceae</taxon>
        <taxon>Cohnella</taxon>
    </lineage>
</organism>
<gene>
    <name evidence="1" type="ORF">EAV92_10660</name>
</gene>
<evidence type="ECO:0000313" key="1">
    <source>
        <dbReference type="EMBL" id="AYQ72983.1"/>
    </source>
</evidence>
<dbReference type="Proteomes" id="UP000269097">
    <property type="component" value="Chromosome"/>
</dbReference>